<dbReference type="SUPFAM" id="SSF55424">
    <property type="entry name" value="FAD/NAD-linked reductases, dimerisation (C-terminal) domain"/>
    <property type="match status" value="1"/>
</dbReference>
<evidence type="ECO:0000256" key="4">
    <source>
        <dbReference type="ARBA" id="ARBA00022827"/>
    </source>
</evidence>
<feature type="domain" description="Pyridine nucleotide-disulphide oxidoreductase dimerisation" evidence="6">
    <location>
        <begin position="333"/>
        <end position="426"/>
    </location>
</feature>
<dbReference type="KEGG" id="taqu:KDW03_11940"/>
<dbReference type="InterPro" id="IPR023753">
    <property type="entry name" value="FAD/NAD-binding_dom"/>
</dbReference>
<evidence type="ECO:0000313" key="9">
    <source>
        <dbReference type="Proteomes" id="UP001056539"/>
    </source>
</evidence>
<dbReference type="GO" id="GO:0006103">
    <property type="term" value="P:2-oxoglutarate metabolic process"/>
    <property type="evidence" value="ECO:0007669"/>
    <property type="project" value="TreeGrafter"/>
</dbReference>
<gene>
    <name evidence="8" type="ORF">KDW03_11940</name>
</gene>
<evidence type="ECO:0000256" key="3">
    <source>
        <dbReference type="ARBA" id="ARBA00022630"/>
    </source>
</evidence>
<dbReference type="InterPro" id="IPR036188">
    <property type="entry name" value="FAD/NAD-bd_sf"/>
</dbReference>
<keyword evidence="3" id="KW-0285">Flavoprotein</keyword>
<accession>A0AAX3BEI2</accession>
<dbReference type="Pfam" id="PF07992">
    <property type="entry name" value="Pyr_redox_2"/>
    <property type="match status" value="1"/>
</dbReference>
<dbReference type="InterPro" id="IPR050151">
    <property type="entry name" value="Class-I_Pyr_Nuc-Dis_Oxidored"/>
</dbReference>
<comment type="cofactor">
    <cofactor evidence="1">
        <name>FAD</name>
        <dbReference type="ChEBI" id="CHEBI:57692"/>
    </cofactor>
</comment>
<evidence type="ECO:0000259" key="7">
    <source>
        <dbReference type="Pfam" id="PF07992"/>
    </source>
</evidence>
<dbReference type="GO" id="GO:0050660">
    <property type="term" value="F:flavin adenine dinucleotide binding"/>
    <property type="evidence" value="ECO:0007669"/>
    <property type="project" value="TreeGrafter"/>
</dbReference>
<dbReference type="PANTHER" id="PTHR22912:SF151">
    <property type="entry name" value="DIHYDROLIPOYL DEHYDROGENASE, MITOCHONDRIAL"/>
    <property type="match status" value="1"/>
</dbReference>
<evidence type="ECO:0000313" key="8">
    <source>
        <dbReference type="EMBL" id="URA10171.1"/>
    </source>
</evidence>
<reference evidence="8" key="1">
    <citation type="submission" date="2021-04" db="EMBL/GenBank/DDBJ databases">
        <authorList>
            <person name="Postec A."/>
        </authorList>
    </citation>
    <scope>NUCLEOTIDE SEQUENCE</scope>
    <source>
        <strain evidence="8">F1F22</strain>
    </source>
</reference>
<evidence type="ECO:0000256" key="1">
    <source>
        <dbReference type="ARBA" id="ARBA00001974"/>
    </source>
</evidence>
<dbReference type="PRINTS" id="PR00368">
    <property type="entry name" value="FADPNR"/>
</dbReference>
<evidence type="ECO:0000259" key="6">
    <source>
        <dbReference type="Pfam" id="PF02852"/>
    </source>
</evidence>
<comment type="similarity">
    <text evidence="2">Belongs to the class-I pyridine nucleotide-disulfide oxidoreductase family.</text>
</comment>
<keyword evidence="5" id="KW-0520">NAD</keyword>
<dbReference type="EMBL" id="CP073355">
    <property type="protein sequence ID" value="URA10171.1"/>
    <property type="molecule type" value="Genomic_DNA"/>
</dbReference>
<sequence length="443" mass="49558">MPDQKTVQVAVVGGGIAGIEAAKKLGSLKTSPVVLVEKGEDSLGGYVLHQGMMYLRFLMGQYQHTQGKPLYQEVRSQWKEFQHSLRKKFRTTLEQNDVSLVYGEALFREPFVFGVGDSIYRCENVILATGSRWEKPVQLVGDPDAWGTWETLPQSVVILGGEKESCEVAYHLALFGCQVILVERNAIFLSEEGEKSRMEVRGLLSTVGVHIYEGMELREALKTSYGWRIELEDSLGNSRLLESEALLVFWGREGVSPLELERDDQTGGIKVSKTYQTSINGVFAVGDMIHPGSEAHVAKREGCVAAENLFLQKMPPLVPTVQLHKDIIRYDVVPGVSYFDYPLASVGMRIEEARQRFQPFELQVISRSWPLFGPENREAWVSLLLHKVRQHILGVVAYGPSAESLVHLFSLAMMKGVRFHEIGEVMYTVGSLEDLVGEIALEI</sequence>
<keyword evidence="4" id="KW-0274">FAD</keyword>
<keyword evidence="9" id="KW-1185">Reference proteome</keyword>
<dbReference type="RefSeq" id="WP_271435304.1">
    <property type="nucleotide sequence ID" value="NZ_CP073355.1"/>
</dbReference>
<dbReference type="SUPFAM" id="SSF51905">
    <property type="entry name" value="FAD/NAD(P)-binding domain"/>
    <property type="match status" value="1"/>
</dbReference>
<dbReference type="InterPro" id="IPR004099">
    <property type="entry name" value="Pyr_nucl-diS_OxRdtase_dimer"/>
</dbReference>
<dbReference type="InterPro" id="IPR016156">
    <property type="entry name" value="FAD/NAD-linked_Rdtase_dimer_sf"/>
</dbReference>
<evidence type="ECO:0000256" key="2">
    <source>
        <dbReference type="ARBA" id="ARBA00007532"/>
    </source>
</evidence>
<organism evidence="8 9">
    <name type="scientific">Thermospira aquatica</name>
    <dbReference type="NCBI Taxonomy" id="2828656"/>
    <lineage>
        <taxon>Bacteria</taxon>
        <taxon>Pseudomonadati</taxon>
        <taxon>Spirochaetota</taxon>
        <taxon>Spirochaetia</taxon>
        <taxon>Brevinematales</taxon>
        <taxon>Thermospiraceae</taxon>
        <taxon>Thermospira</taxon>
    </lineage>
</organism>
<dbReference type="GO" id="GO:0004148">
    <property type="term" value="F:dihydrolipoyl dehydrogenase (NADH) activity"/>
    <property type="evidence" value="ECO:0007669"/>
    <property type="project" value="TreeGrafter"/>
</dbReference>
<dbReference type="Gene3D" id="3.30.390.30">
    <property type="match status" value="1"/>
</dbReference>
<dbReference type="PANTHER" id="PTHR22912">
    <property type="entry name" value="DISULFIDE OXIDOREDUCTASE"/>
    <property type="match status" value="1"/>
</dbReference>
<dbReference type="AlphaFoldDB" id="A0AAX3BEI2"/>
<reference evidence="8" key="2">
    <citation type="submission" date="2022-06" db="EMBL/GenBank/DDBJ databases">
        <title>Thermospira aquatica gen. nov., sp. nov.</title>
        <authorList>
            <person name="Ben Ali Gam Z."/>
            <person name="Labat M."/>
        </authorList>
    </citation>
    <scope>NUCLEOTIDE SEQUENCE</scope>
    <source>
        <strain evidence="8">F1F22</strain>
    </source>
</reference>
<feature type="domain" description="FAD/NAD(P)-binding" evidence="7">
    <location>
        <begin position="8"/>
        <end position="302"/>
    </location>
</feature>
<protein>
    <submittedName>
        <fullName evidence="8">NAD(P)/FAD-dependent oxidoreductase</fullName>
    </submittedName>
</protein>
<dbReference type="Gene3D" id="3.50.50.60">
    <property type="entry name" value="FAD/NAD(P)-binding domain"/>
    <property type="match status" value="2"/>
</dbReference>
<dbReference type="PRINTS" id="PR00411">
    <property type="entry name" value="PNDRDTASEI"/>
</dbReference>
<evidence type="ECO:0000256" key="5">
    <source>
        <dbReference type="ARBA" id="ARBA00023027"/>
    </source>
</evidence>
<dbReference type="Proteomes" id="UP001056539">
    <property type="component" value="Chromosome"/>
</dbReference>
<name>A0AAX3BEI2_9SPIR</name>
<proteinExistence type="inferred from homology"/>
<dbReference type="Pfam" id="PF02852">
    <property type="entry name" value="Pyr_redox_dim"/>
    <property type="match status" value="1"/>
</dbReference>